<keyword evidence="4 9" id="KW-0732">Signal</keyword>
<sequence length="136" mass="15253">MATTQYSLNNTILLVLALVFLALALPTSMARVRNDHDDHNELISRLKLDSSSSSNNCWDSLIELQSCTTEVIMFFLNGETYLGPSCCQAIRIIGKQCWPAMFGTIGFTNQEVDVLQDYCDDQQTTTTKTLHGKFYS</sequence>
<comment type="function">
    <text evidence="7">Involved in the regulation of gamete interactions during the double fertilization and to prevent multiple-pollen tube attraction; mediates the redistribution of the gamete fusogen HAP2/GCS1 to the cell surface after secretion upon sperm arrival.</text>
</comment>
<organism evidence="11 12">
    <name type="scientific">Cannabis sativa</name>
    <name type="common">Hemp</name>
    <name type="synonym">Marijuana</name>
    <dbReference type="NCBI Taxonomy" id="3483"/>
    <lineage>
        <taxon>Eukaryota</taxon>
        <taxon>Viridiplantae</taxon>
        <taxon>Streptophyta</taxon>
        <taxon>Embryophyta</taxon>
        <taxon>Tracheophyta</taxon>
        <taxon>Spermatophyta</taxon>
        <taxon>Magnoliopsida</taxon>
        <taxon>eudicotyledons</taxon>
        <taxon>Gunneridae</taxon>
        <taxon>Pentapetalae</taxon>
        <taxon>rosids</taxon>
        <taxon>fabids</taxon>
        <taxon>Rosales</taxon>
        <taxon>Cannabaceae</taxon>
        <taxon>Cannabis</taxon>
    </lineage>
</organism>
<protein>
    <recommendedName>
        <fullName evidence="10">Prolamin-like domain-containing protein</fullName>
    </recommendedName>
</protein>
<evidence type="ECO:0000256" key="6">
    <source>
        <dbReference type="ARBA" id="ARBA00023329"/>
    </source>
</evidence>
<evidence type="ECO:0000256" key="8">
    <source>
        <dbReference type="ARBA" id="ARBA00034484"/>
    </source>
</evidence>
<evidence type="ECO:0000256" key="3">
    <source>
        <dbReference type="ARBA" id="ARBA00022525"/>
    </source>
</evidence>
<name>A0A7J6DYJ6_CANSA</name>
<dbReference type="InterPro" id="IPR044711">
    <property type="entry name" value="EC11-15"/>
</dbReference>
<gene>
    <name evidence="11" type="ORF">F8388_000401</name>
</gene>
<dbReference type="PANTHER" id="PTHR35293:SF1">
    <property type="entry name" value="EGG CELL-SECRETED PROTEIN 1.5"/>
    <property type="match status" value="1"/>
</dbReference>
<proteinExistence type="inferred from homology"/>
<dbReference type="GO" id="GO:2000008">
    <property type="term" value="P:regulation of protein localization to cell surface"/>
    <property type="evidence" value="ECO:0007669"/>
    <property type="project" value="UniProtKB-ARBA"/>
</dbReference>
<feature type="chain" id="PRO_5029744211" description="Prolamin-like domain-containing protein" evidence="9">
    <location>
        <begin position="25"/>
        <end position="136"/>
    </location>
</feature>
<dbReference type="GO" id="GO:0080155">
    <property type="term" value="P:regulation of double fertilization forming a zygote and endosperm"/>
    <property type="evidence" value="ECO:0007669"/>
    <property type="project" value="UniProtKB-ARBA"/>
</dbReference>
<accession>A0A7J6DYJ6</accession>
<keyword evidence="3" id="KW-0964">Secreted</keyword>
<dbReference type="InterPro" id="IPR008502">
    <property type="entry name" value="Prolamin-like"/>
</dbReference>
<evidence type="ECO:0000256" key="7">
    <source>
        <dbReference type="ARBA" id="ARBA00034457"/>
    </source>
</evidence>
<dbReference type="Pfam" id="PF05617">
    <property type="entry name" value="Prolamin_like"/>
    <property type="match status" value="1"/>
</dbReference>
<evidence type="ECO:0000256" key="2">
    <source>
        <dbReference type="ARBA" id="ARBA00004613"/>
    </source>
</evidence>
<comment type="subcellular location">
    <subcellularLocation>
        <location evidence="1">Cytoplasmic vesicle</location>
    </subcellularLocation>
    <subcellularLocation>
        <location evidence="2">Secreted</location>
    </subcellularLocation>
</comment>
<dbReference type="GO" id="GO:0031410">
    <property type="term" value="C:cytoplasmic vesicle"/>
    <property type="evidence" value="ECO:0007669"/>
    <property type="project" value="UniProtKB-SubCell"/>
</dbReference>
<dbReference type="GO" id="GO:0009567">
    <property type="term" value="P:double fertilization forming a zygote and endosperm"/>
    <property type="evidence" value="ECO:0007669"/>
    <property type="project" value="InterPro"/>
</dbReference>
<evidence type="ECO:0000313" key="11">
    <source>
        <dbReference type="EMBL" id="KAF4351225.1"/>
    </source>
</evidence>
<dbReference type="Proteomes" id="UP000525078">
    <property type="component" value="Unassembled WGS sequence"/>
</dbReference>
<dbReference type="GO" id="GO:0005576">
    <property type="term" value="C:extracellular region"/>
    <property type="evidence" value="ECO:0007669"/>
    <property type="project" value="UniProtKB-SubCell"/>
</dbReference>
<dbReference type="PANTHER" id="PTHR35293">
    <property type="entry name" value="EGG CELL-SECRETED PROTEIN 1.5"/>
    <property type="match status" value="1"/>
</dbReference>
<dbReference type="EMBL" id="JAATIP010000343">
    <property type="protein sequence ID" value="KAF4351225.1"/>
    <property type="molecule type" value="Genomic_DNA"/>
</dbReference>
<reference evidence="11 12" key="1">
    <citation type="journal article" date="2020" name="bioRxiv">
        <title>Sequence and annotation of 42 cannabis genomes reveals extensive copy number variation in cannabinoid synthesis and pathogen resistance genes.</title>
        <authorList>
            <person name="Mckernan K.J."/>
            <person name="Helbert Y."/>
            <person name="Kane L.T."/>
            <person name="Ebling H."/>
            <person name="Zhang L."/>
            <person name="Liu B."/>
            <person name="Eaton Z."/>
            <person name="Mclaughlin S."/>
            <person name="Kingan S."/>
            <person name="Baybayan P."/>
            <person name="Concepcion G."/>
            <person name="Jordan M."/>
            <person name="Riva A."/>
            <person name="Barbazuk W."/>
            <person name="Harkins T."/>
        </authorList>
    </citation>
    <scope>NUCLEOTIDE SEQUENCE [LARGE SCALE GENOMIC DNA]</scope>
    <source>
        <strain evidence="12">cv. Jamaican Lion 4</strain>
        <tissue evidence="11">Leaf</tissue>
    </source>
</reference>
<evidence type="ECO:0000259" key="10">
    <source>
        <dbReference type="Pfam" id="PF05617"/>
    </source>
</evidence>
<comment type="similarity">
    <text evidence="8">Belongs to the plant egg cell-secreted peptide family.</text>
</comment>
<evidence type="ECO:0000256" key="4">
    <source>
        <dbReference type="ARBA" id="ARBA00022729"/>
    </source>
</evidence>
<evidence type="ECO:0000313" key="12">
    <source>
        <dbReference type="Proteomes" id="UP000525078"/>
    </source>
</evidence>
<feature type="signal peptide" evidence="9">
    <location>
        <begin position="1"/>
        <end position="24"/>
    </location>
</feature>
<keyword evidence="6" id="KW-0968">Cytoplasmic vesicle</keyword>
<feature type="domain" description="Prolamin-like" evidence="10">
    <location>
        <begin position="56"/>
        <end position="120"/>
    </location>
</feature>
<dbReference type="AlphaFoldDB" id="A0A7J6DYJ6"/>
<keyword evidence="5" id="KW-0278">Fertilization</keyword>
<comment type="caution">
    <text evidence="11">The sequence shown here is derived from an EMBL/GenBank/DDBJ whole genome shotgun (WGS) entry which is preliminary data.</text>
</comment>
<evidence type="ECO:0000256" key="5">
    <source>
        <dbReference type="ARBA" id="ARBA00023279"/>
    </source>
</evidence>
<evidence type="ECO:0000256" key="1">
    <source>
        <dbReference type="ARBA" id="ARBA00004541"/>
    </source>
</evidence>
<evidence type="ECO:0000256" key="9">
    <source>
        <dbReference type="SAM" id="SignalP"/>
    </source>
</evidence>